<keyword evidence="2" id="KW-1185">Reference proteome</keyword>
<protein>
    <submittedName>
        <fullName evidence="3">Uncharacterized protein LOC108680931</fullName>
    </submittedName>
</protein>
<dbReference type="OrthoDB" id="6379221at2759"/>
<evidence type="ECO:0000313" key="3">
    <source>
        <dbReference type="RefSeq" id="XP_018025350.1"/>
    </source>
</evidence>
<name>A0A8B7PH73_HYAAZ</name>
<evidence type="ECO:0000313" key="2">
    <source>
        <dbReference type="Proteomes" id="UP000694843"/>
    </source>
</evidence>
<gene>
    <name evidence="3" type="primary">LOC108680931</name>
</gene>
<evidence type="ECO:0000256" key="1">
    <source>
        <dbReference type="SAM" id="SignalP"/>
    </source>
</evidence>
<dbReference type="KEGG" id="hazt:108680931"/>
<dbReference type="AlphaFoldDB" id="A0A8B7PH73"/>
<dbReference type="RefSeq" id="XP_018025350.1">
    <property type="nucleotide sequence ID" value="XM_018169861.2"/>
</dbReference>
<organism evidence="2 3">
    <name type="scientific">Hyalella azteca</name>
    <name type="common">Amphipod</name>
    <dbReference type="NCBI Taxonomy" id="294128"/>
    <lineage>
        <taxon>Eukaryota</taxon>
        <taxon>Metazoa</taxon>
        <taxon>Ecdysozoa</taxon>
        <taxon>Arthropoda</taxon>
        <taxon>Crustacea</taxon>
        <taxon>Multicrustacea</taxon>
        <taxon>Malacostraca</taxon>
        <taxon>Eumalacostraca</taxon>
        <taxon>Peracarida</taxon>
        <taxon>Amphipoda</taxon>
        <taxon>Senticaudata</taxon>
        <taxon>Talitrida</taxon>
        <taxon>Talitroidea</taxon>
        <taxon>Hyalellidae</taxon>
        <taxon>Hyalella</taxon>
    </lineage>
</organism>
<accession>A0A8B7PH73</accession>
<keyword evidence="1" id="KW-0732">Signal</keyword>
<reference evidence="3" key="1">
    <citation type="submission" date="2025-08" db="UniProtKB">
        <authorList>
            <consortium name="RefSeq"/>
        </authorList>
    </citation>
    <scope>IDENTIFICATION</scope>
    <source>
        <tissue evidence="3">Whole organism</tissue>
    </source>
</reference>
<dbReference type="Proteomes" id="UP000694843">
    <property type="component" value="Unplaced"/>
</dbReference>
<sequence>MVGAKGRKLLAVAVSLMALLITCSAEDGDRRDDARIIAVVSTWTQLSFVTSTTTKPYTCARLQNTAACRKRRSYRKALELPKSGSIDDIGASLTDPRMHANADTDANEGSRDPKLALTLWQSFTSTYTMLMTSTDTARTFSVSFFCSIVGGNFPPACAGK</sequence>
<feature type="chain" id="PRO_5034396295" evidence="1">
    <location>
        <begin position="26"/>
        <end position="160"/>
    </location>
</feature>
<proteinExistence type="predicted"/>
<dbReference type="GeneID" id="108680931"/>
<feature type="signal peptide" evidence="1">
    <location>
        <begin position="1"/>
        <end position="25"/>
    </location>
</feature>